<dbReference type="EMBL" id="NSLI01000004">
    <property type="protein sequence ID" value="PAX06945.1"/>
    <property type="molecule type" value="Genomic_DNA"/>
</dbReference>
<reference evidence="2" key="1">
    <citation type="submission" date="2017-09" db="EMBL/GenBank/DDBJ databases">
        <authorList>
            <person name="Feng G."/>
            <person name="Zhu H."/>
        </authorList>
    </citation>
    <scope>NUCLEOTIDE SEQUENCE [LARGE SCALE GENOMIC DNA]</scope>
    <source>
        <strain evidence="2">1PNM-20</strain>
    </source>
</reference>
<gene>
    <name evidence="1" type="ORF">CKY28_12815</name>
</gene>
<keyword evidence="2" id="KW-1185">Reference proteome</keyword>
<dbReference type="InterPro" id="IPR043129">
    <property type="entry name" value="ATPase_NBD"/>
</dbReference>
<comment type="caution">
    <text evidence="1">The sequence shown here is derived from an EMBL/GenBank/DDBJ whole genome shotgun (WGS) entry which is preliminary data.</text>
</comment>
<evidence type="ECO:0000313" key="2">
    <source>
        <dbReference type="Proteomes" id="UP000218151"/>
    </source>
</evidence>
<protein>
    <submittedName>
        <fullName evidence="1">Uncharacterized protein</fullName>
    </submittedName>
</protein>
<dbReference type="SUPFAM" id="SSF53067">
    <property type="entry name" value="Actin-like ATPase domain"/>
    <property type="match status" value="1"/>
</dbReference>
<name>A0A2A2SCM0_9SPHN</name>
<evidence type="ECO:0000313" key="1">
    <source>
        <dbReference type="EMBL" id="PAX06945.1"/>
    </source>
</evidence>
<dbReference type="AlphaFoldDB" id="A0A2A2SCM0"/>
<organism evidence="1 2">
    <name type="scientific">Sphingomonas lenta</name>
    <dbReference type="NCBI Taxonomy" id="1141887"/>
    <lineage>
        <taxon>Bacteria</taxon>
        <taxon>Pseudomonadati</taxon>
        <taxon>Pseudomonadota</taxon>
        <taxon>Alphaproteobacteria</taxon>
        <taxon>Sphingomonadales</taxon>
        <taxon>Sphingomonadaceae</taxon>
        <taxon>Sphingomonas</taxon>
    </lineage>
</organism>
<dbReference type="Proteomes" id="UP000218151">
    <property type="component" value="Unassembled WGS sequence"/>
</dbReference>
<sequence>MSPDRRAHDVIAFYLTQIVIMNQAMLGPEQVNLRGGVLRAPGLNERVRAHAASLVRGYCRVSDDQYEAIVAAPTLSGRAAPLWAMEPARRALSASRG</sequence>
<proteinExistence type="predicted"/>
<accession>A0A2A2SCM0</accession>